<organism evidence="2">
    <name type="scientific">Lygus hesperus</name>
    <name type="common">Western plant bug</name>
    <dbReference type="NCBI Taxonomy" id="30085"/>
    <lineage>
        <taxon>Eukaryota</taxon>
        <taxon>Metazoa</taxon>
        <taxon>Ecdysozoa</taxon>
        <taxon>Arthropoda</taxon>
        <taxon>Hexapoda</taxon>
        <taxon>Insecta</taxon>
        <taxon>Pterygota</taxon>
        <taxon>Neoptera</taxon>
        <taxon>Paraneoptera</taxon>
        <taxon>Hemiptera</taxon>
        <taxon>Heteroptera</taxon>
        <taxon>Panheteroptera</taxon>
        <taxon>Cimicomorpha</taxon>
        <taxon>Miridae</taxon>
        <taxon>Mirini</taxon>
        <taxon>Lygus</taxon>
    </lineage>
</organism>
<feature type="region of interest" description="Disordered" evidence="1">
    <location>
        <begin position="40"/>
        <end position="60"/>
    </location>
</feature>
<dbReference type="AlphaFoldDB" id="A0A0A9Y9S4"/>
<accession>A0A0A9Y9S4</accession>
<proteinExistence type="predicted"/>
<name>A0A0A9Y9S4_LYGHE</name>
<gene>
    <name evidence="2" type="ORF">CM83_35222</name>
</gene>
<reference evidence="2" key="1">
    <citation type="journal article" date="2014" name="PLoS ONE">
        <title>Transcriptome-Based Identification of ABC Transporters in the Western Tarnished Plant Bug Lygus hesperus.</title>
        <authorList>
            <person name="Hull J.J."/>
            <person name="Chaney K."/>
            <person name="Geib S.M."/>
            <person name="Fabrick J.A."/>
            <person name="Brent C.S."/>
            <person name="Walsh D."/>
            <person name="Lavine L.C."/>
        </authorList>
    </citation>
    <scope>NUCLEOTIDE SEQUENCE</scope>
</reference>
<sequence length="113" mass="12505">MAPKSLTERIKANLFQELHVCACVHATTGLTVIESGISTGTTLEPSSDASSSTTRKVSFPTALPEKLTRKRPKNPEKWVKNLAKKRRNCDKVVDIDTSLITYFVLEDAELSKD</sequence>
<evidence type="ECO:0000256" key="1">
    <source>
        <dbReference type="SAM" id="MobiDB-lite"/>
    </source>
</evidence>
<protein>
    <submittedName>
        <fullName evidence="2">Uncharacterized protein</fullName>
    </submittedName>
</protein>
<dbReference type="EMBL" id="GBHO01015761">
    <property type="protein sequence ID" value="JAG27843.1"/>
    <property type="molecule type" value="Transcribed_RNA"/>
</dbReference>
<reference evidence="2" key="2">
    <citation type="submission" date="2014-07" db="EMBL/GenBank/DDBJ databases">
        <authorList>
            <person name="Hull J."/>
        </authorList>
    </citation>
    <scope>NUCLEOTIDE SEQUENCE</scope>
</reference>
<evidence type="ECO:0000313" key="2">
    <source>
        <dbReference type="EMBL" id="JAG27843.1"/>
    </source>
</evidence>
<feature type="compositionally biased region" description="Polar residues" evidence="1">
    <location>
        <begin position="40"/>
        <end position="56"/>
    </location>
</feature>